<keyword evidence="3" id="KW-1185">Reference proteome</keyword>
<dbReference type="InterPro" id="IPR012338">
    <property type="entry name" value="Beta-lactam/transpept-like"/>
</dbReference>
<dbReference type="SUPFAM" id="SSF56601">
    <property type="entry name" value="beta-lactamase/transpeptidase-like"/>
    <property type="match status" value="1"/>
</dbReference>
<dbReference type="AlphaFoldDB" id="A0A934VQK5"/>
<evidence type="ECO:0000313" key="2">
    <source>
        <dbReference type="EMBL" id="MBK1882186.1"/>
    </source>
</evidence>
<accession>A0A934VQK5</accession>
<dbReference type="InterPro" id="IPR001466">
    <property type="entry name" value="Beta-lactam-related"/>
</dbReference>
<dbReference type="InterPro" id="IPR052907">
    <property type="entry name" value="Beta-lactamase/esterase"/>
</dbReference>
<reference evidence="2" key="1">
    <citation type="submission" date="2021-01" db="EMBL/GenBank/DDBJ databases">
        <title>Modified the classification status of verrucomicrobia.</title>
        <authorList>
            <person name="Feng X."/>
        </authorList>
    </citation>
    <scope>NUCLEOTIDE SEQUENCE</scope>
    <source>
        <strain evidence="2">KCTC 22041</strain>
    </source>
</reference>
<protein>
    <submittedName>
        <fullName evidence="2">Beta-lactamase family protein</fullName>
    </submittedName>
</protein>
<dbReference type="PANTHER" id="PTHR43319:SF3">
    <property type="entry name" value="BETA-LACTAMASE-RELATED DOMAIN-CONTAINING PROTEIN"/>
    <property type="match status" value="1"/>
</dbReference>
<dbReference type="Pfam" id="PF00144">
    <property type="entry name" value="Beta-lactamase"/>
    <property type="match status" value="1"/>
</dbReference>
<evidence type="ECO:0000313" key="3">
    <source>
        <dbReference type="Proteomes" id="UP000603141"/>
    </source>
</evidence>
<feature type="domain" description="Beta-lactamase-related" evidence="1">
    <location>
        <begin position="15"/>
        <end position="358"/>
    </location>
</feature>
<sequence length="378" mass="41305">MAVAPSVLGEIAEVFERNFRERGELGASISIWWNGIELLSESAGWCEKEQLRPWDSATMVPVYSATKGPAAATLLVALESAGLNPSSRVREVWSRFPVAEATFAHLLSHQCGLPALDQRASVWDHEAVVAAIEEQEPAWQLGHGHGYHPRTFGALLEEPVRRLTGMPLGEYWRQKIGDPLNLDFWIGLPEKYWPRVAKLYPGKAAKSDLEEGFYREFNQEGTLTRRAFSSPRGLHSVQEMNDPKAWSAGICSMGGIGTASALAKFYQAAIGALESPLSTEVRLALATVQSAAEDRVLLRPTVFTCGCQKDPVGVDGEKIRRLYGKNQAAFGHPGAGGSHGFGDPETGISFAYVMNQMELSVMPGQKCVEMIEALYDGL</sequence>
<name>A0A934VQK5_9BACT</name>
<dbReference type="EMBL" id="JAENIJ010000008">
    <property type="protein sequence ID" value="MBK1882186.1"/>
    <property type="molecule type" value="Genomic_DNA"/>
</dbReference>
<proteinExistence type="predicted"/>
<organism evidence="2 3">
    <name type="scientific">Luteolibacter pohnpeiensis</name>
    <dbReference type="NCBI Taxonomy" id="454153"/>
    <lineage>
        <taxon>Bacteria</taxon>
        <taxon>Pseudomonadati</taxon>
        <taxon>Verrucomicrobiota</taxon>
        <taxon>Verrucomicrobiia</taxon>
        <taxon>Verrucomicrobiales</taxon>
        <taxon>Verrucomicrobiaceae</taxon>
        <taxon>Luteolibacter</taxon>
    </lineage>
</organism>
<dbReference type="PANTHER" id="PTHR43319">
    <property type="entry name" value="BETA-LACTAMASE-RELATED"/>
    <property type="match status" value="1"/>
</dbReference>
<dbReference type="Gene3D" id="3.40.710.10">
    <property type="entry name" value="DD-peptidase/beta-lactamase superfamily"/>
    <property type="match status" value="1"/>
</dbReference>
<comment type="caution">
    <text evidence="2">The sequence shown here is derived from an EMBL/GenBank/DDBJ whole genome shotgun (WGS) entry which is preliminary data.</text>
</comment>
<dbReference type="RefSeq" id="WP_200269078.1">
    <property type="nucleotide sequence ID" value="NZ_JAENIJ010000008.1"/>
</dbReference>
<dbReference type="Proteomes" id="UP000603141">
    <property type="component" value="Unassembled WGS sequence"/>
</dbReference>
<gene>
    <name evidence="2" type="ORF">JIN85_07160</name>
</gene>
<evidence type="ECO:0000259" key="1">
    <source>
        <dbReference type="Pfam" id="PF00144"/>
    </source>
</evidence>